<dbReference type="Gene3D" id="1.10.10.1070">
    <property type="entry name" value="Zinc finger, BED domain-containing"/>
    <property type="match status" value="1"/>
</dbReference>
<dbReference type="PANTHER" id="PTHR46481:SF10">
    <property type="entry name" value="ZINC FINGER BED DOMAIN-CONTAINING PROTEIN 39"/>
    <property type="match status" value="1"/>
</dbReference>
<sequence length="390" mass="44922">VDLFRFMMDVNVDLLDEFMVKEKLKNGDYLMVINTKDRTSTWSELRLIADAKDPDKPFVGWAICRYCCAAFRTHSKLDNKGKRKNHGLTSCTKHLEQCSIRKKEMAAIAKENSSFHPITPNSQPSVSQFLVNKKKIAPCWSKKLKEAEAKFVVGGMHSFKSVEHSGLLNLAQTCVDLGARFGKIDIHDIWYGRKSIKDECYNRFILYKNEMVKEMKKYAMNRTLSATTDLWRDDAIGRYYLDFTVFWIDHAWKLHHALLRCKHFQEQSKTAINLWDEIESIFNEFYLILGDTPITTDEGANIKASLKDEIRLPCMAHRSSTTLETAWEATRTVCAEFNHLINCVLDLRSFIARSGNIQPSLPMTIKKIVLHDLGDRIISYITAIYFGALI</sequence>
<reference evidence="6" key="1">
    <citation type="submission" date="2021-02" db="EMBL/GenBank/DDBJ databases">
        <authorList>
            <person name="Nowell W R."/>
        </authorList>
    </citation>
    <scope>NUCLEOTIDE SEQUENCE</scope>
</reference>
<evidence type="ECO:0000313" key="7">
    <source>
        <dbReference type="Proteomes" id="UP000663845"/>
    </source>
</evidence>
<evidence type="ECO:0000313" key="6">
    <source>
        <dbReference type="EMBL" id="CAF1527416.1"/>
    </source>
</evidence>
<proteinExistence type="predicted"/>
<name>A0A815V3F8_9BILA</name>
<keyword evidence="5" id="KW-0539">Nucleus</keyword>
<keyword evidence="3" id="KW-0863">Zinc-finger</keyword>
<evidence type="ECO:0008006" key="8">
    <source>
        <dbReference type="Google" id="ProtNLM"/>
    </source>
</evidence>
<evidence type="ECO:0000256" key="4">
    <source>
        <dbReference type="ARBA" id="ARBA00022833"/>
    </source>
</evidence>
<evidence type="ECO:0000256" key="2">
    <source>
        <dbReference type="ARBA" id="ARBA00022723"/>
    </source>
</evidence>
<dbReference type="EMBL" id="CAJNOG010003200">
    <property type="protein sequence ID" value="CAF1527416.1"/>
    <property type="molecule type" value="Genomic_DNA"/>
</dbReference>
<accession>A0A815V3F8</accession>
<keyword evidence="4" id="KW-0862">Zinc</keyword>
<dbReference type="GO" id="GO:0008270">
    <property type="term" value="F:zinc ion binding"/>
    <property type="evidence" value="ECO:0007669"/>
    <property type="project" value="UniProtKB-KW"/>
</dbReference>
<feature type="non-terminal residue" evidence="6">
    <location>
        <position position="1"/>
    </location>
</feature>
<dbReference type="InterPro" id="IPR052035">
    <property type="entry name" value="ZnF_BED_domain_contain"/>
</dbReference>
<gene>
    <name evidence="6" type="ORF">JYZ213_LOCUS44930</name>
</gene>
<comment type="subcellular location">
    <subcellularLocation>
        <location evidence="1">Nucleus</location>
    </subcellularLocation>
</comment>
<protein>
    <recommendedName>
        <fullName evidence="8">Transposase</fullName>
    </recommendedName>
</protein>
<dbReference type="SUPFAM" id="SSF140996">
    <property type="entry name" value="Hermes dimerisation domain"/>
    <property type="match status" value="1"/>
</dbReference>
<organism evidence="6 7">
    <name type="scientific">Adineta steineri</name>
    <dbReference type="NCBI Taxonomy" id="433720"/>
    <lineage>
        <taxon>Eukaryota</taxon>
        <taxon>Metazoa</taxon>
        <taxon>Spiralia</taxon>
        <taxon>Gnathifera</taxon>
        <taxon>Rotifera</taxon>
        <taxon>Eurotatoria</taxon>
        <taxon>Bdelloidea</taxon>
        <taxon>Adinetida</taxon>
        <taxon>Adinetidae</taxon>
        <taxon>Adineta</taxon>
    </lineage>
</organism>
<dbReference type="Proteomes" id="UP000663845">
    <property type="component" value="Unassembled WGS sequence"/>
</dbReference>
<evidence type="ECO:0000256" key="1">
    <source>
        <dbReference type="ARBA" id="ARBA00004123"/>
    </source>
</evidence>
<comment type="caution">
    <text evidence="6">The sequence shown here is derived from an EMBL/GenBank/DDBJ whole genome shotgun (WGS) entry which is preliminary data.</text>
</comment>
<evidence type="ECO:0000256" key="5">
    <source>
        <dbReference type="ARBA" id="ARBA00023242"/>
    </source>
</evidence>
<keyword evidence="2" id="KW-0479">Metal-binding</keyword>
<dbReference type="SUPFAM" id="SSF53098">
    <property type="entry name" value="Ribonuclease H-like"/>
    <property type="match status" value="1"/>
</dbReference>
<dbReference type="GO" id="GO:0005634">
    <property type="term" value="C:nucleus"/>
    <property type="evidence" value="ECO:0007669"/>
    <property type="project" value="UniProtKB-SubCell"/>
</dbReference>
<dbReference type="AlphaFoldDB" id="A0A815V3F8"/>
<dbReference type="PANTHER" id="PTHR46481">
    <property type="entry name" value="ZINC FINGER BED DOMAIN-CONTAINING PROTEIN 4"/>
    <property type="match status" value="1"/>
</dbReference>
<evidence type="ECO:0000256" key="3">
    <source>
        <dbReference type="ARBA" id="ARBA00022771"/>
    </source>
</evidence>
<dbReference type="InterPro" id="IPR012337">
    <property type="entry name" value="RNaseH-like_sf"/>
</dbReference>